<keyword evidence="2 5" id="KW-0012">Acyltransferase</keyword>
<reference evidence="5 6" key="1">
    <citation type="journal article" date="2003" name="Proc. Natl. Acad. Sci. U.S.A.">
        <title>Complete genome sequence and analysis of Wolinella succinogenes.</title>
        <authorList>
            <person name="Baar C."/>
            <person name="Eppinger M."/>
            <person name="Raddatz G."/>
            <person name="Simon JM."/>
            <person name="Lanz C."/>
            <person name="Klimmek O."/>
            <person name="Nandakumar R."/>
            <person name="Gross R."/>
            <person name="Rosinus A."/>
            <person name="Keller H."/>
            <person name="Jagtap P."/>
            <person name="Linke B."/>
            <person name="Meyer F."/>
            <person name="Lederer H."/>
            <person name="Schuster S.C."/>
        </authorList>
    </citation>
    <scope>NUCLEOTIDE SEQUENCE [LARGE SCALE GENOMIC DNA]</scope>
    <source>
        <strain evidence="6">ATCC 29543 / DSM 1740 / CCUG 13145 / JCM 31913 / LMG 7466 / NCTC 11488 / FDC 602W</strain>
    </source>
</reference>
<dbReference type="Gene3D" id="1.10.1740.110">
    <property type="match status" value="1"/>
</dbReference>
<dbReference type="GO" id="GO:0009092">
    <property type="term" value="P:homoserine metabolic process"/>
    <property type="evidence" value="ECO:0007669"/>
    <property type="project" value="TreeGrafter"/>
</dbReference>
<organism evidence="5 6">
    <name type="scientific">Wolinella succinogenes (strain ATCC 29543 / DSM 1740 / CCUG 13145 / JCM 31913 / LMG 7466 / NCTC 11488 / FDC 602W)</name>
    <name type="common">Vibrio succinogenes</name>
    <dbReference type="NCBI Taxonomy" id="273121"/>
    <lineage>
        <taxon>Bacteria</taxon>
        <taxon>Pseudomonadati</taxon>
        <taxon>Campylobacterota</taxon>
        <taxon>Epsilonproteobacteria</taxon>
        <taxon>Campylobacterales</taxon>
        <taxon>Helicobacteraceae</taxon>
        <taxon>Wolinella</taxon>
    </lineage>
</organism>
<feature type="active site" description="Nucleophile" evidence="2 3">
    <location>
        <position position="146"/>
    </location>
</feature>
<feature type="active site" evidence="2 3">
    <location>
        <position position="347"/>
    </location>
</feature>
<comment type="caution">
    <text evidence="2">Lacks conserved residue(s) required for the propagation of feature annotation.</text>
</comment>
<feature type="binding site" evidence="2">
    <location>
        <position position="218"/>
    </location>
    <ligand>
        <name>substrate</name>
    </ligand>
</feature>
<dbReference type="UniPathway" id="UPA00051">
    <property type="reaction ID" value="UER00074"/>
</dbReference>
<dbReference type="Gene3D" id="3.40.50.1820">
    <property type="entry name" value="alpha/beta hydrolase"/>
    <property type="match status" value="1"/>
</dbReference>
<comment type="similarity">
    <text evidence="2">Belongs to the AB hydrolase superfamily. MetX family.</text>
</comment>
<keyword evidence="2" id="KW-0028">Amino-acid biosynthesis</keyword>
<dbReference type="ESTHER" id="wolsu-PYRB">
    <property type="family name" value="Homoserine_transacetylase"/>
</dbReference>
<protein>
    <recommendedName>
        <fullName evidence="2">Homoserine O-acetyltransferase</fullName>
        <shortName evidence="2">HAT</shortName>
        <ecNumber evidence="2">2.3.1.31</ecNumber>
    </recommendedName>
    <alternativeName>
        <fullName evidence="2">Homoserine transacetylase</fullName>
        <shortName evidence="2">HTA</shortName>
    </alternativeName>
</protein>
<dbReference type="EMBL" id="BX571662">
    <property type="protein sequence ID" value="CAE10903.1"/>
    <property type="molecule type" value="Genomic_DNA"/>
</dbReference>
<dbReference type="RefSeq" id="WP_011139686.1">
    <property type="nucleotide sequence ID" value="NC_005090.1"/>
</dbReference>
<gene>
    <name evidence="5" type="primary">pyrB</name>
    <name evidence="2" type="synonym">metXA</name>
    <name evidence="5" type="ordered locus">WS1893</name>
</gene>
<dbReference type="InterPro" id="IPR000073">
    <property type="entry name" value="AB_hydrolase_1"/>
</dbReference>
<dbReference type="PANTHER" id="PTHR32268:SF11">
    <property type="entry name" value="HOMOSERINE O-ACETYLTRANSFERASE"/>
    <property type="match status" value="1"/>
</dbReference>
<feature type="active site" evidence="2 3">
    <location>
        <position position="312"/>
    </location>
</feature>
<evidence type="ECO:0000259" key="4">
    <source>
        <dbReference type="Pfam" id="PF00561"/>
    </source>
</evidence>
<dbReference type="PIRSF" id="PIRSF000443">
    <property type="entry name" value="Homoser_Ac_trans"/>
    <property type="match status" value="1"/>
</dbReference>
<dbReference type="HAMAP" id="MF_00296">
    <property type="entry name" value="MetX_acyltransf"/>
    <property type="match status" value="1"/>
</dbReference>
<sequence>MEISTQTQRFTNPLYLESGRIIEPYELIYETYGELNEQKSNVVVITHALSGSHHAAGFYEGDKKPGWWDSLIGEGKSVDTSRYFVICVNVIGSCFGSTGPMSPMYPSLNPYRFRFPVVTIRDMVRAQKILFGMLGIDRVKAIIGGSMGGMQALVFAVDYPNFAEHIIPMATTHATRPAVIAANKIMSEAIRSDPAFREGNYDPRKIQEEGCAGLSVARMLGFMHYLSPRAMEQKFGRNYVQNDGLYELFGRFEVERYLEYNGYNFPKYFDPLSYLYIIKAISIFDLSFGFDSLAEALERVKSHLHLIPFSGDRMFFSEEMGEIEQAMREAGKGHLCSLYEVESDYGHDSFLVEVEKYGDYVREILS</sequence>
<keyword evidence="2" id="KW-0486">Methionine biosynthesis</keyword>
<dbReference type="STRING" id="273121.WS1893"/>
<dbReference type="EC" id="2.3.1.31" evidence="2"/>
<dbReference type="SUPFAM" id="SSF53474">
    <property type="entry name" value="alpha/beta-Hydrolases"/>
    <property type="match status" value="1"/>
</dbReference>
<dbReference type="NCBIfam" id="TIGR01392">
    <property type="entry name" value="homoserO_Ac_trn"/>
    <property type="match status" value="1"/>
</dbReference>
<comment type="subunit">
    <text evidence="2">Homodimer.</text>
</comment>
<dbReference type="eggNOG" id="COG2021">
    <property type="taxonomic scope" value="Bacteria"/>
</dbReference>
<dbReference type="KEGG" id="wsu:WS1893"/>
<dbReference type="GO" id="GO:0004414">
    <property type="term" value="F:homoserine O-acetyltransferase activity"/>
    <property type="evidence" value="ECO:0007669"/>
    <property type="project" value="UniProtKB-UniRule"/>
</dbReference>
<dbReference type="PANTHER" id="PTHR32268">
    <property type="entry name" value="HOMOSERINE O-ACETYLTRANSFERASE"/>
    <property type="match status" value="1"/>
</dbReference>
<dbReference type="NCBIfam" id="NF001209">
    <property type="entry name" value="PRK00175.1"/>
    <property type="match status" value="1"/>
</dbReference>
<proteinExistence type="inferred from homology"/>
<keyword evidence="1 2" id="KW-0808">Transferase</keyword>
<comment type="function">
    <text evidence="2">Transfers an acetyl group from acetyl-CoA to L-homoserine, forming acetyl-L-homoserine.</text>
</comment>
<dbReference type="Pfam" id="PF00561">
    <property type="entry name" value="Abhydrolase_1"/>
    <property type="match status" value="1"/>
</dbReference>
<keyword evidence="2" id="KW-0963">Cytoplasm</keyword>
<dbReference type="InterPro" id="IPR008220">
    <property type="entry name" value="HAT_MetX-like"/>
</dbReference>
<comment type="catalytic activity">
    <reaction evidence="2">
        <text>L-homoserine + acetyl-CoA = O-acetyl-L-homoserine + CoA</text>
        <dbReference type="Rhea" id="RHEA:13701"/>
        <dbReference type="ChEBI" id="CHEBI:57287"/>
        <dbReference type="ChEBI" id="CHEBI:57288"/>
        <dbReference type="ChEBI" id="CHEBI:57476"/>
        <dbReference type="ChEBI" id="CHEBI:57716"/>
        <dbReference type="EC" id="2.3.1.31"/>
    </reaction>
</comment>
<comment type="subcellular location">
    <subcellularLocation>
        <location evidence="2">Cytoplasm</location>
    </subcellularLocation>
</comment>
<dbReference type="Proteomes" id="UP000000422">
    <property type="component" value="Chromosome"/>
</dbReference>
<feature type="domain" description="AB hydrolase-1" evidence="4">
    <location>
        <begin position="41"/>
        <end position="239"/>
    </location>
</feature>
<dbReference type="InterPro" id="IPR029058">
    <property type="entry name" value="AB_hydrolase_fold"/>
</dbReference>
<evidence type="ECO:0000313" key="6">
    <source>
        <dbReference type="Proteomes" id="UP000000422"/>
    </source>
</evidence>
<dbReference type="HOGENOM" id="CLU_028760_1_2_7"/>
<comment type="pathway">
    <text evidence="2">Amino-acid biosynthesis; L-methionine biosynthesis via de novo pathway; O-acetyl-L-homoserine from L-homoserine: step 1/1.</text>
</comment>
<evidence type="ECO:0000256" key="1">
    <source>
        <dbReference type="ARBA" id="ARBA00022679"/>
    </source>
</evidence>
<dbReference type="GO" id="GO:0009086">
    <property type="term" value="P:methionine biosynthetic process"/>
    <property type="evidence" value="ECO:0007669"/>
    <property type="project" value="UniProtKB-UniRule"/>
</dbReference>
<accession>Q7M845</accession>
<keyword evidence="6" id="KW-1185">Reference proteome</keyword>
<dbReference type="AlphaFoldDB" id="Q7M845"/>
<evidence type="ECO:0000313" key="5">
    <source>
        <dbReference type="EMBL" id="CAE10903.1"/>
    </source>
</evidence>
<evidence type="ECO:0000256" key="2">
    <source>
        <dbReference type="HAMAP-Rule" id="MF_00296"/>
    </source>
</evidence>
<evidence type="ECO:0000256" key="3">
    <source>
        <dbReference type="PIRSR" id="PIRSR000443-1"/>
    </source>
</evidence>
<name>Q7M845_WOLSU</name>
<feature type="binding site" evidence="2">
    <location>
        <position position="348"/>
    </location>
    <ligand>
        <name>substrate</name>
    </ligand>
</feature>
<dbReference type="GO" id="GO:0005737">
    <property type="term" value="C:cytoplasm"/>
    <property type="evidence" value="ECO:0007669"/>
    <property type="project" value="UniProtKB-SubCell"/>
</dbReference>